<proteinExistence type="inferred from homology"/>
<dbReference type="InterPro" id="IPR001179">
    <property type="entry name" value="PPIase_FKBP_dom"/>
</dbReference>
<keyword evidence="3 4" id="KW-0413">Isomerase</keyword>
<evidence type="ECO:0000256" key="3">
    <source>
        <dbReference type="PROSITE-ProRule" id="PRU00277"/>
    </source>
</evidence>
<sequence length="232" mass="24417">MKLRLLAASVAALTLVSGLALAQDTTTEKGKLSYYFGYQFGRDLAESGEQVDVNTLVKAVQDGYGKKQPALAEKDLRPAVEAFQKRQQAKAAAAKAAFDKDAAANKTKSDQYLAANKAKAGVKTLAGASGVQYRVMEPGTGAKPTANSTLALEVGGPYLFGQKAADDKIQNIPSIKLSEVQMPAMREALAQMPAGSKWEIVVPPASAFGADPRTGFPPNVAVAFEVKLVSVK</sequence>
<protein>
    <recommendedName>
        <fullName evidence="4">Peptidyl-prolyl cis-trans isomerase</fullName>
        <ecNumber evidence="4">5.2.1.8</ecNumber>
    </recommendedName>
</protein>
<name>A0ABN6FU93_9GAMM</name>
<keyword evidence="5" id="KW-0732">Signal</keyword>
<dbReference type="InterPro" id="IPR000774">
    <property type="entry name" value="PPIase_FKBP_N"/>
</dbReference>
<dbReference type="Proteomes" id="UP000681317">
    <property type="component" value="Chromosome"/>
</dbReference>
<keyword evidence="2 3" id="KW-0697">Rotamase</keyword>
<accession>A0ABN6FU93</accession>
<evidence type="ECO:0000256" key="4">
    <source>
        <dbReference type="RuleBase" id="RU003915"/>
    </source>
</evidence>
<evidence type="ECO:0000259" key="6">
    <source>
        <dbReference type="PROSITE" id="PS50059"/>
    </source>
</evidence>
<comment type="similarity">
    <text evidence="4">Belongs to the FKBP-type PPIase family.</text>
</comment>
<gene>
    <name evidence="7" type="ORF">LYSCAS_23160</name>
</gene>
<evidence type="ECO:0000256" key="2">
    <source>
        <dbReference type="ARBA" id="ARBA00023110"/>
    </source>
</evidence>
<dbReference type="Pfam" id="PF00254">
    <property type="entry name" value="FKBP_C"/>
    <property type="match status" value="1"/>
</dbReference>
<dbReference type="EMBL" id="AP024545">
    <property type="protein sequence ID" value="BCT93292.1"/>
    <property type="molecule type" value="Genomic_DNA"/>
</dbReference>
<dbReference type="GO" id="GO:0016853">
    <property type="term" value="F:isomerase activity"/>
    <property type="evidence" value="ECO:0007669"/>
    <property type="project" value="UniProtKB-KW"/>
</dbReference>
<evidence type="ECO:0000256" key="5">
    <source>
        <dbReference type="SAM" id="SignalP"/>
    </source>
</evidence>
<feature type="domain" description="PPIase FKBP-type" evidence="6">
    <location>
        <begin position="182"/>
        <end position="232"/>
    </location>
</feature>
<dbReference type="Pfam" id="PF01346">
    <property type="entry name" value="FKBP_N"/>
    <property type="match status" value="1"/>
</dbReference>
<feature type="chain" id="PRO_5046533203" description="Peptidyl-prolyl cis-trans isomerase" evidence="5">
    <location>
        <begin position="23"/>
        <end position="232"/>
    </location>
</feature>
<dbReference type="EC" id="5.2.1.8" evidence="4"/>
<dbReference type="Gene3D" id="3.10.50.40">
    <property type="match status" value="1"/>
</dbReference>
<dbReference type="SUPFAM" id="SSF54534">
    <property type="entry name" value="FKBP-like"/>
    <property type="match status" value="1"/>
</dbReference>
<evidence type="ECO:0000256" key="1">
    <source>
        <dbReference type="ARBA" id="ARBA00000971"/>
    </source>
</evidence>
<organism evidence="7 8">
    <name type="scientific">Noviluteimonas caseinilytica</name>
    <dbReference type="NCBI Taxonomy" id="2675101"/>
    <lineage>
        <taxon>Bacteria</taxon>
        <taxon>Pseudomonadati</taxon>
        <taxon>Pseudomonadota</taxon>
        <taxon>Gammaproteobacteria</taxon>
        <taxon>Lysobacterales</taxon>
        <taxon>Lysobacteraceae</taxon>
        <taxon>Noviluteimonas</taxon>
    </lineage>
</organism>
<dbReference type="InterPro" id="IPR046357">
    <property type="entry name" value="PPIase_dom_sf"/>
</dbReference>
<feature type="signal peptide" evidence="5">
    <location>
        <begin position="1"/>
        <end position="22"/>
    </location>
</feature>
<comment type="catalytic activity">
    <reaction evidence="1 3 4">
        <text>[protein]-peptidylproline (omega=180) = [protein]-peptidylproline (omega=0)</text>
        <dbReference type="Rhea" id="RHEA:16237"/>
        <dbReference type="Rhea" id="RHEA-COMP:10747"/>
        <dbReference type="Rhea" id="RHEA-COMP:10748"/>
        <dbReference type="ChEBI" id="CHEBI:83833"/>
        <dbReference type="ChEBI" id="CHEBI:83834"/>
        <dbReference type="EC" id="5.2.1.8"/>
    </reaction>
</comment>
<dbReference type="RefSeq" id="WP_213434224.1">
    <property type="nucleotide sequence ID" value="NZ_AP024545.1"/>
</dbReference>
<keyword evidence="8" id="KW-1185">Reference proteome</keyword>
<evidence type="ECO:0000313" key="8">
    <source>
        <dbReference type="Proteomes" id="UP000681317"/>
    </source>
</evidence>
<reference evidence="7 8" key="1">
    <citation type="submission" date="2021-03" db="EMBL/GenBank/DDBJ databases">
        <title>Complete Genome Sequences of Two Lysobacter Strains Isolated from Sea Water (Lysobacter caseinilyticus) and Soil (Lysobacter helvus) in South Korea.</title>
        <authorList>
            <person name="Watanabe Y."/>
            <person name="Arakawa K."/>
        </authorList>
    </citation>
    <scope>NUCLEOTIDE SEQUENCE [LARGE SCALE GENOMIC DNA]</scope>
    <source>
        <strain evidence="7 8">KVB24</strain>
    </source>
</reference>
<dbReference type="PROSITE" id="PS50059">
    <property type="entry name" value="FKBP_PPIASE"/>
    <property type="match status" value="1"/>
</dbReference>
<dbReference type="InterPro" id="IPR036944">
    <property type="entry name" value="PPIase_FKBP_N_sf"/>
</dbReference>
<dbReference type="Gene3D" id="1.10.287.460">
    <property type="entry name" value="Peptidyl-prolyl cis-trans isomerase, FKBP-type, N-terminal domain"/>
    <property type="match status" value="1"/>
</dbReference>
<evidence type="ECO:0000313" key="7">
    <source>
        <dbReference type="EMBL" id="BCT93292.1"/>
    </source>
</evidence>